<name>A0A6A5UIU6_9PLEO</name>
<dbReference type="PANTHER" id="PTHR48182">
    <property type="entry name" value="PROTEIN SERAC1"/>
    <property type="match status" value="1"/>
</dbReference>
<evidence type="ECO:0000313" key="7">
    <source>
        <dbReference type="EMBL" id="KAF1963909.1"/>
    </source>
</evidence>
<evidence type="ECO:0000256" key="1">
    <source>
        <dbReference type="ARBA" id="ARBA00004173"/>
    </source>
</evidence>
<dbReference type="InterPro" id="IPR029058">
    <property type="entry name" value="AB_hydrolase_fold"/>
</dbReference>
<protein>
    <recommendedName>
        <fullName evidence="9">DUF676 domain-containing protein</fullName>
    </recommendedName>
</protein>
<dbReference type="Gene3D" id="3.40.50.1820">
    <property type="entry name" value="alpha/beta hydrolase"/>
    <property type="match status" value="1"/>
</dbReference>
<evidence type="ECO:0000256" key="5">
    <source>
        <dbReference type="ARBA" id="ARBA00023128"/>
    </source>
</evidence>
<dbReference type="GO" id="GO:0005783">
    <property type="term" value="C:endoplasmic reticulum"/>
    <property type="evidence" value="ECO:0007669"/>
    <property type="project" value="UniProtKB-SubCell"/>
</dbReference>
<sequence length="239" mass="27354">IVFIHGLGGDRNRTWTWEGDDRRHFWPKELLPQACPTARILSFGYNAEFAHFFPFYGPKAVDHRQLFNYTIPEPDRPARENRDYKEHMSRPLIFVCHSLGGLVCANALSRHHGTDLAGVGIMEKTIRIVFLGTPFKGSLKAKWAGRALKVLDWASTTHKEDIKDLEERLVKLININNAFQKFLKARDRSETRQFVEIVCFFEQYAMYKGGKNIGVIVPKESACLPGVDPQLIQANHQTC</sequence>
<proteinExistence type="predicted"/>
<dbReference type="GO" id="GO:0016020">
    <property type="term" value="C:membrane"/>
    <property type="evidence" value="ECO:0007669"/>
    <property type="project" value="UniProtKB-SubCell"/>
</dbReference>
<dbReference type="OrthoDB" id="427518at2759"/>
<evidence type="ECO:0000313" key="8">
    <source>
        <dbReference type="Proteomes" id="UP000800036"/>
    </source>
</evidence>
<keyword evidence="8" id="KW-1185">Reference proteome</keyword>
<organism evidence="7 8">
    <name type="scientific">Bimuria novae-zelandiae CBS 107.79</name>
    <dbReference type="NCBI Taxonomy" id="1447943"/>
    <lineage>
        <taxon>Eukaryota</taxon>
        <taxon>Fungi</taxon>
        <taxon>Dikarya</taxon>
        <taxon>Ascomycota</taxon>
        <taxon>Pezizomycotina</taxon>
        <taxon>Dothideomycetes</taxon>
        <taxon>Pleosporomycetidae</taxon>
        <taxon>Pleosporales</taxon>
        <taxon>Massarineae</taxon>
        <taxon>Didymosphaeriaceae</taxon>
        <taxon>Bimuria</taxon>
    </lineage>
</organism>
<dbReference type="EMBL" id="ML976854">
    <property type="protein sequence ID" value="KAF1963909.1"/>
    <property type="molecule type" value="Genomic_DNA"/>
</dbReference>
<evidence type="ECO:0000256" key="4">
    <source>
        <dbReference type="ARBA" id="ARBA00022824"/>
    </source>
</evidence>
<keyword evidence="5" id="KW-0496">Mitochondrion</keyword>
<dbReference type="InterPro" id="IPR052374">
    <property type="entry name" value="SERAC1"/>
</dbReference>
<dbReference type="SUPFAM" id="SSF53474">
    <property type="entry name" value="alpha/beta-Hydrolases"/>
    <property type="match status" value="1"/>
</dbReference>
<dbReference type="AlphaFoldDB" id="A0A6A5UIU6"/>
<keyword evidence="4" id="KW-0256">Endoplasmic reticulum</keyword>
<gene>
    <name evidence="7" type="ORF">BU23DRAFT_494935</name>
</gene>
<comment type="subcellular location">
    <subcellularLocation>
        <location evidence="2">Endoplasmic reticulum</location>
    </subcellularLocation>
    <subcellularLocation>
        <location evidence="3">Membrane</location>
    </subcellularLocation>
    <subcellularLocation>
        <location evidence="1">Mitochondrion</location>
    </subcellularLocation>
</comment>
<dbReference type="GO" id="GO:0005739">
    <property type="term" value="C:mitochondrion"/>
    <property type="evidence" value="ECO:0007669"/>
    <property type="project" value="UniProtKB-SubCell"/>
</dbReference>
<feature type="non-terminal residue" evidence="7">
    <location>
        <position position="1"/>
    </location>
</feature>
<accession>A0A6A5UIU6</accession>
<evidence type="ECO:0008006" key="9">
    <source>
        <dbReference type="Google" id="ProtNLM"/>
    </source>
</evidence>
<dbReference type="PANTHER" id="PTHR48182:SF2">
    <property type="entry name" value="PROTEIN SERAC1"/>
    <property type="match status" value="1"/>
</dbReference>
<dbReference type="Proteomes" id="UP000800036">
    <property type="component" value="Unassembled WGS sequence"/>
</dbReference>
<evidence type="ECO:0000256" key="2">
    <source>
        <dbReference type="ARBA" id="ARBA00004240"/>
    </source>
</evidence>
<evidence type="ECO:0000256" key="3">
    <source>
        <dbReference type="ARBA" id="ARBA00004370"/>
    </source>
</evidence>
<keyword evidence="6" id="KW-0472">Membrane</keyword>
<reference evidence="7" key="1">
    <citation type="journal article" date="2020" name="Stud. Mycol.">
        <title>101 Dothideomycetes genomes: a test case for predicting lifestyles and emergence of pathogens.</title>
        <authorList>
            <person name="Haridas S."/>
            <person name="Albert R."/>
            <person name="Binder M."/>
            <person name="Bloem J."/>
            <person name="Labutti K."/>
            <person name="Salamov A."/>
            <person name="Andreopoulos B."/>
            <person name="Baker S."/>
            <person name="Barry K."/>
            <person name="Bills G."/>
            <person name="Bluhm B."/>
            <person name="Cannon C."/>
            <person name="Castanera R."/>
            <person name="Culley D."/>
            <person name="Daum C."/>
            <person name="Ezra D."/>
            <person name="Gonzalez J."/>
            <person name="Henrissat B."/>
            <person name="Kuo A."/>
            <person name="Liang C."/>
            <person name="Lipzen A."/>
            <person name="Lutzoni F."/>
            <person name="Magnuson J."/>
            <person name="Mondo S."/>
            <person name="Nolan M."/>
            <person name="Ohm R."/>
            <person name="Pangilinan J."/>
            <person name="Park H.-J."/>
            <person name="Ramirez L."/>
            <person name="Alfaro M."/>
            <person name="Sun H."/>
            <person name="Tritt A."/>
            <person name="Yoshinaga Y."/>
            <person name="Zwiers L.-H."/>
            <person name="Turgeon B."/>
            <person name="Goodwin S."/>
            <person name="Spatafora J."/>
            <person name="Crous P."/>
            <person name="Grigoriev I."/>
        </authorList>
    </citation>
    <scope>NUCLEOTIDE SEQUENCE</scope>
    <source>
        <strain evidence="7">CBS 107.79</strain>
    </source>
</reference>
<evidence type="ECO:0000256" key="6">
    <source>
        <dbReference type="ARBA" id="ARBA00023136"/>
    </source>
</evidence>